<organism evidence="2 3">
    <name type="scientific">Streptomyces vastus</name>
    <dbReference type="NCBI Taxonomy" id="285451"/>
    <lineage>
        <taxon>Bacteria</taxon>
        <taxon>Bacillati</taxon>
        <taxon>Actinomycetota</taxon>
        <taxon>Actinomycetes</taxon>
        <taxon>Kitasatosporales</taxon>
        <taxon>Streptomycetaceae</taxon>
        <taxon>Streptomyces</taxon>
    </lineage>
</organism>
<dbReference type="Proteomes" id="UP001500151">
    <property type="component" value="Unassembled WGS sequence"/>
</dbReference>
<reference evidence="2 3" key="1">
    <citation type="journal article" date="2019" name="Int. J. Syst. Evol. Microbiol.">
        <title>The Global Catalogue of Microorganisms (GCM) 10K type strain sequencing project: providing services to taxonomists for standard genome sequencing and annotation.</title>
        <authorList>
            <consortium name="The Broad Institute Genomics Platform"/>
            <consortium name="The Broad Institute Genome Sequencing Center for Infectious Disease"/>
            <person name="Wu L."/>
            <person name="Ma J."/>
        </authorList>
    </citation>
    <scope>NUCLEOTIDE SEQUENCE [LARGE SCALE GENOMIC DNA]</scope>
    <source>
        <strain evidence="2 3">JCM 4524</strain>
    </source>
</reference>
<comment type="caution">
    <text evidence="2">The sequence shown here is derived from an EMBL/GenBank/DDBJ whole genome shotgun (WGS) entry which is preliminary data.</text>
</comment>
<evidence type="ECO:0000313" key="2">
    <source>
        <dbReference type="EMBL" id="GAA2646402.1"/>
    </source>
</evidence>
<keyword evidence="3" id="KW-1185">Reference proteome</keyword>
<evidence type="ECO:0000256" key="1">
    <source>
        <dbReference type="SAM" id="MobiDB-lite"/>
    </source>
</evidence>
<gene>
    <name evidence="2" type="ORF">GCM10010307_51940</name>
</gene>
<feature type="region of interest" description="Disordered" evidence="1">
    <location>
        <begin position="20"/>
        <end position="43"/>
    </location>
</feature>
<proteinExistence type="predicted"/>
<evidence type="ECO:0000313" key="3">
    <source>
        <dbReference type="Proteomes" id="UP001500151"/>
    </source>
</evidence>
<name>A0ABN3R8M3_9ACTN</name>
<dbReference type="EMBL" id="BAAASJ010000065">
    <property type="protein sequence ID" value="GAA2646402.1"/>
    <property type="molecule type" value="Genomic_DNA"/>
</dbReference>
<sequence>MERNSDRALDLVLGMDTADPARMAGEASKGAAPPSVPLGRASARDHGVAAAGEAVRGAGRGEATYARRSWLC</sequence>
<accession>A0ABN3R8M3</accession>
<protein>
    <submittedName>
        <fullName evidence="2">Uncharacterized protein</fullName>
    </submittedName>
</protein>